<dbReference type="GO" id="GO:0005886">
    <property type="term" value="C:plasma membrane"/>
    <property type="evidence" value="ECO:0007669"/>
    <property type="project" value="UniProtKB-SubCell"/>
</dbReference>
<feature type="transmembrane region" description="Helical" evidence="9">
    <location>
        <begin position="437"/>
        <end position="460"/>
    </location>
</feature>
<accession>A0A6J3MF17</accession>
<evidence type="ECO:0000256" key="4">
    <source>
        <dbReference type="ARBA" id="ARBA00022692"/>
    </source>
</evidence>
<reference evidence="12" key="1">
    <citation type="submission" date="2020-01" db="EMBL/GenBank/DDBJ databases">
        <authorList>
            <consortium name="DOE Joint Genome Institute"/>
            <person name="Haridas S."/>
            <person name="Albert R."/>
            <person name="Binder M."/>
            <person name="Bloem J."/>
            <person name="Labutti K."/>
            <person name="Salamov A."/>
            <person name="Andreopoulos B."/>
            <person name="Baker S.E."/>
            <person name="Barry K."/>
            <person name="Bills G."/>
            <person name="Bluhm B.H."/>
            <person name="Cannon C."/>
            <person name="Castanera R."/>
            <person name="Culley D.E."/>
            <person name="Daum C."/>
            <person name="Ezra D."/>
            <person name="Gonzalez J.B."/>
            <person name="Henrissat B."/>
            <person name="Kuo A."/>
            <person name="Liang C."/>
            <person name="Lipzen A."/>
            <person name="Lutzoni F."/>
            <person name="Magnuson J."/>
            <person name="Mondo S."/>
            <person name="Nolan M."/>
            <person name="Ohm R."/>
            <person name="Pangilinan J."/>
            <person name="Park H.-J."/>
            <person name="Ramirez L."/>
            <person name="Alfaro M."/>
            <person name="Sun H."/>
            <person name="Tritt A."/>
            <person name="Yoshinaga Y."/>
            <person name="Zwiers L.-H."/>
            <person name="Turgeon B.G."/>
            <person name="Goodwin S.B."/>
            <person name="Spatafora J.W."/>
            <person name="Crous P.W."/>
            <person name="Grigoriev I.V."/>
        </authorList>
    </citation>
    <scope>NUCLEOTIDE SEQUENCE</scope>
    <source>
        <strain evidence="12">CBS 342.82</strain>
    </source>
</reference>
<dbReference type="OrthoDB" id="446368at2759"/>
<evidence type="ECO:0000256" key="7">
    <source>
        <dbReference type="ARBA" id="ARBA00038459"/>
    </source>
</evidence>
<keyword evidence="2" id="KW-0813">Transport</keyword>
<dbReference type="InterPro" id="IPR020846">
    <property type="entry name" value="MFS_dom"/>
</dbReference>
<keyword evidence="11" id="KW-1185">Reference proteome</keyword>
<dbReference type="AlphaFoldDB" id="A0A6J3MF17"/>
<feature type="transmembrane region" description="Helical" evidence="9">
    <location>
        <begin position="134"/>
        <end position="150"/>
    </location>
</feature>
<dbReference type="CDD" id="cd17323">
    <property type="entry name" value="MFS_Tpo1_MDR_like"/>
    <property type="match status" value="1"/>
</dbReference>
<evidence type="ECO:0000256" key="6">
    <source>
        <dbReference type="ARBA" id="ARBA00023136"/>
    </source>
</evidence>
<name>A0A6J3MF17_9PEZI</name>
<keyword evidence="5 9" id="KW-1133">Transmembrane helix</keyword>
<comment type="subcellular location">
    <subcellularLocation>
        <location evidence="1">Cell membrane</location>
        <topology evidence="1">Multi-pass membrane protein</topology>
    </subcellularLocation>
</comment>
<keyword evidence="3" id="KW-1003">Cell membrane</keyword>
<evidence type="ECO:0000256" key="8">
    <source>
        <dbReference type="SAM" id="MobiDB-lite"/>
    </source>
</evidence>
<feature type="transmembrane region" description="Helical" evidence="9">
    <location>
        <begin position="404"/>
        <end position="425"/>
    </location>
</feature>
<dbReference type="InterPro" id="IPR036259">
    <property type="entry name" value="MFS_trans_sf"/>
</dbReference>
<feature type="transmembrane region" description="Helical" evidence="9">
    <location>
        <begin position="227"/>
        <end position="252"/>
    </location>
</feature>
<sequence>MGAEKDAEDFRPAGLSFFQQVTNHTGITKDVEEWDYEGSGTEADPYVVHWIAHDPRNPMLYSEITKWSITFLVAISTLAVAFVSSAYSGGAEQVIAEFGCSQEIFTLGISLFVLGFAIGPLLWAPLSELFGRRLLFIGTYFGLTAFNAGAAGSQNIWTLIILRFFAGAIGSSPLTNAGGVIADMFPAKQRGLAMSLFAAAPFMGPVLGPIVGGFVGQTIGWRWVEGVMAIFTGVLWIIGSLLIPETYAPVILRARADKLSKITGKVFKSRQEIDQGSISVGEVFKTSLMRPWILLFREPIVFLLSLYLAIIYGTLYMLFGAFPIVYQQQRGWSPGIGGLAFLGVAVGMLIAVAYAIWDNKRYSKVSDEYKGFAPPEARLPLCMVGSIAVPVGMFWFAWTNYPSIHFMASIAAGAPFGFGMVLIFLGIMNYLIDSYTIFAASVLAANSVLRSLFGAAFPLFTSQMYNNLGIHWASSIPAFLGLMCVPFPFLLYKYGAGIRQKCKFAAESDAFMRRIQAEAEERGDLKEDFSEEDTDASKPEDEADHTKQSALDRSRFQPIRTVSTRRTTREARKGYDDSPFDLDRVNTRESFRSSRRNSTASGLAHTTSRTSSTSRKSQR</sequence>
<feature type="transmembrane region" description="Helical" evidence="9">
    <location>
        <begin position="194"/>
        <end position="215"/>
    </location>
</feature>
<evidence type="ECO:0000313" key="11">
    <source>
        <dbReference type="Proteomes" id="UP000504637"/>
    </source>
</evidence>
<dbReference type="PANTHER" id="PTHR23502">
    <property type="entry name" value="MAJOR FACILITATOR SUPERFAMILY"/>
    <property type="match status" value="1"/>
</dbReference>
<dbReference type="GO" id="GO:0022857">
    <property type="term" value="F:transmembrane transporter activity"/>
    <property type="evidence" value="ECO:0007669"/>
    <property type="project" value="InterPro"/>
</dbReference>
<keyword evidence="4 9" id="KW-0812">Transmembrane</keyword>
<feature type="transmembrane region" description="Helical" evidence="9">
    <location>
        <begin position="156"/>
        <end position="182"/>
    </location>
</feature>
<dbReference type="PANTHER" id="PTHR23502:SF186">
    <property type="entry name" value="MAJOR FACILITATOR SUPERFAMILY (MFS) PROFILE DOMAIN-CONTAINING PROTEIN"/>
    <property type="match status" value="1"/>
</dbReference>
<feature type="compositionally biased region" description="Polar residues" evidence="8">
    <location>
        <begin position="596"/>
        <end position="605"/>
    </location>
</feature>
<evidence type="ECO:0000259" key="10">
    <source>
        <dbReference type="PROSITE" id="PS50850"/>
    </source>
</evidence>
<protein>
    <submittedName>
        <fullName evidence="12">MFS general substrate transporter</fullName>
    </submittedName>
</protein>
<dbReference type="SUPFAM" id="SSF103473">
    <property type="entry name" value="MFS general substrate transporter"/>
    <property type="match status" value="1"/>
</dbReference>
<comment type="similarity">
    <text evidence="7">Belongs to the major facilitator superfamily. DHA1 family. Polyamines/proton antiporter (TC 2.A.1.2.16) subfamily.</text>
</comment>
<dbReference type="Pfam" id="PF07690">
    <property type="entry name" value="MFS_1"/>
    <property type="match status" value="1"/>
</dbReference>
<reference evidence="12" key="3">
    <citation type="submission" date="2025-08" db="UniProtKB">
        <authorList>
            <consortium name="RefSeq"/>
        </authorList>
    </citation>
    <scope>IDENTIFICATION</scope>
    <source>
        <strain evidence="12">CBS 342.82</strain>
    </source>
</reference>
<dbReference type="PROSITE" id="PS50850">
    <property type="entry name" value="MFS"/>
    <property type="match status" value="1"/>
</dbReference>
<feature type="compositionally biased region" description="Low complexity" evidence="8">
    <location>
        <begin position="606"/>
        <end position="619"/>
    </location>
</feature>
<feature type="transmembrane region" description="Helical" evidence="9">
    <location>
        <begin position="104"/>
        <end position="122"/>
    </location>
</feature>
<keyword evidence="6 9" id="KW-0472">Membrane</keyword>
<reference evidence="12" key="2">
    <citation type="submission" date="2020-04" db="EMBL/GenBank/DDBJ databases">
        <authorList>
            <consortium name="NCBI Genome Project"/>
        </authorList>
    </citation>
    <scope>NUCLEOTIDE SEQUENCE</scope>
    <source>
        <strain evidence="12">CBS 342.82</strain>
    </source>
</reference>
<dbReference type="Gene3D" id="1.20.1250.20">
    <property type="entry name" value="MFS general substrate transporter like domains"/>
    <property type="match status" value="1"/>
</dbReference>
<proteinExistence type="inferred from homology"/>
<dbReference type="Proteomes" id="UP000504637">
    <property type="component" value="Unplaced"/>
</dbReference>
<feature type="transmembrane region" description="Helical" evidence="9">
    <location>
        <begin position="300"/>
        <end position="324"/>
    </location>
</feature>
<feature type="transmembrane region" description="Helical" evidence="9">
    <location>
        <begin position="472"/>
        <end position="492"/>
    </location>
</feature>
<evidence type="ECO:0000256" key="5">
    <source>
        <dbReference type="ARBA" id="ARBA00022989"/>
    </source>
</evidence>
<evidence type="ECO:0000256" key="1">
    <source>
        <dbReference type="ARBA" id="ARBA00004651"/>
    </source>
</evidence>
<feature type="region of interest" description="Disordered" evidence="8">
    <location>
        <begin position="522"/>
        <end position="619"/>
    </location>
</feature>
<organism evidence="12">
    <name type="scientific">Dissoconium aciculare CBS 342.82</name>
    <dbReference type="NCBI Taxonomy" id="1314786"/>
    <lineage>
        <taxon>Eukaryota</taxon>
        <taxon>Fungi</taxon>
        <taxon>Dikarya</taxon>
        <taxon>Ascomycota</taxon>
        <taxon>Pezizomycotina</taxon>
        <taxon>Dothideomycetes</taxon>
        <taxon>Dothideomycetidae</taxon>
        <taxon>Mycosphaerellales</taxon>
        <taxon>Dissoconiaceae</taxon>
        <taxon>Dissoconium</taxon>
    </lineage>
</organism>
<dbReference type="InterPro" id="IPR011701">
    <property type="entry name" value="MFS"/>
</dbReference>
<feature type="domain" description="Major facilitator superfamily (MFS) profile" evidence="10">
    <location>
        <begin position="69"/>
        <end position="496"/>
    </location>
</feature>
<evidence type="ECO:0000256" key="9">
    <source>
        <dbReference type="SAM" id="Phobius"/>
    </source>
</evidence>
<dbReference type="RefSeq" id="XP_033463632.1">
    <property type="nucleotide sequence ID" value="XM_033602441.1"/>
</dbReference>
<evidence type="ECO:0000256" key="3">
    <source>
        <dbReference type="ARBA" id="ARBA00022475"/>
    </source>
</evidence>
<feature type="transmembrane region" description="Helical" evidence="9">
    <location>
        <begin position="64"/>
        <end position="84"/>
    </location>
</feature>
<evidence type="ECO:0000313" key="12">
    <source>
        <dbReference type="RefSeq" id="XP_033463632.1"/>
    </source>
</evidence>
<feature type="compositionally biased region" description="Basic and acidic residues" evidence="8">
    <location>
        <begin position="567"/>
        <end position="592"/>
    </location>
</feature>
<feature type="compositionally biased region" description="Basic and acidic residues" evidence="8">
    <location>
        <begin position="535"/>
        <end position="555"/>
    </location>
</feature>
<dbReference type="GeneID" id="54360241"/>
<dbReference type="FunFam" id="1.20.1250.20:FF:000266">
    <property type="entry name" value="MFS multidrug transporter, putative"/>
    <property type="match status" value="1"/>
</dbReference>
<feature type="transmembrane region" description="Helical" evidence="9">
    <location>
        <begin position="336"/>
        <end position="357"/>
    </location>
</feature>
<evidence type="ECO:0000256" key="2">
    <source>
        <dbReference type="ARBA" id="ARBA00022448"/>
    </source>
</evidence>
<feature type="transmembrane region" description="Helical" evidence="9">
    <location>
        <begin position="378"/>
        <end position="398"/>
    </location>
</feature>
<gene>
    <name evidence="12" type="ORF">K489DRAFT_351307</name>
</gene>